<protein>
    <submittedName>
        <fullName evidence="2">Uncharacterized protein</fullName>
    </submittedName>
</protein>
<dbReference type="Proteomes" id="UP000199005">
    <property type="component" value="Unassembled WGS sequence"/>
</dbReference>
<accession>A0A1H6ZSL3</accession>
<dbReference type="EMBL" id="FNYO01000169">
    <property type="protein sequence ID" value="SEJ55646.1"/>
    <property type="molecule type" value="Genomic_DNA"/>
</dbReference>
<proteinExistence type="predicted"/>
<dbReference type="AlphaFoldDB" id="A0A1H6ZSL3"/>
<gene>
    <name evidence="2" type="ORF">SAMN04244579_04787</name>
</gene>
<evidence type="ECO:0000313" key="2">
    <source>
        <dbReference type="EMBL" id="SEJ55646.1"/>
    </source>
</evidence>
<evidence type="ECO:0000313" key="3">
    <source>
        <dbReference type="Proteomes" id="UP000199005"/>
    </source>
</evidence>
<evidence type="ECO:0000256" key="1">
    <source>
        <dbReference type="SAM" id="MobiDB-lite"/>
    </source>
</evidence>
<organism evidence="2 3">
    <name type="scientific">Azotobacter beijerinckii</name>
    <dbReference type="NCBI Taxonomy" id="170623"/>
    <lineage>
        <taxon>Bacteria</taxon>
        <taxon>Pseudomonadati</taxon>
        <taxon>Pseudomonadota</taxon>
        <taxon>Gammaproteobacteria</taxon>
        <taxon>Pseudomonadales</taxon>
        <taxon>Pseudomonadaceae</taxon>
        <taxon>Azotobacter</taxon>
    </lineage>
</organism>
<feature type="region of interest" description="Disordered" evidence="1">
    <location>
        <begin position="1"/>
        <end position="25"/>
    </location>
</feature>
<name>A0A1H6ZSL3_9GAMM</name>
<sequence length="243" mass="26392">MPTAPAKGRASTICGVPPPKSATAPGFRLPVRPSVPPKGSFRTRAGASTISPRHFRAYSPGLPLCRLGNGATRCTDRGSHVRPQRQKHCATALPRYRLAYASRPTGRFHRPEIPKQLGYYGIGSACMARPARSWLSVSHPAASSREAVTRLSYPAISTGCPVEYQVIQVSPPTPDASRRPQQPTCQAGVRPLRAAPQRDLHPFVTTRVGTVTRAPVSVSPNPRRSGRRLMRAAAQMALRARRR</sequence>
<reference evidence="2 3" key="1">
    <citation type="submission" date="2016-10" db="EMBL/GenBank/DDBJ databases">
        <authorList>
            <person name="de Groot N.N."/>
        </authorList>
    </citation>
    <scope>NUCLEOTIDE SEQUENCE [LARGE SCALE GENOMIC DNA]</scope>
    <source>
        <strain evidence="2 3">DSM 1041</strain>
    </source>
</reference>